<dbReference type="GO" id="GO:0009986">
    <property type="term" value="C:cell surface"/>
    <property type="evidence" value="ECO:0007669"/>
    <property type="project" value="UniProtKB-SubCell"/>
</dbReference>
<evidence type="ECO:0000259" key="13">
    <source>
        <dbReference type="SMART" id="SM01193"/>
    </source>
</evidence>
<dbReference type="EC" id="4.2.1.11" evidence="3 9"/>
<feature type="active site" description="Proton acceptor" evidence="9 10">
    <location>
        <position position="339"/>
    </location>
</feature>
<dbReference type="Gene3D" id="3.20.20.120">
    <property type="entry name" value="Enolase-like C-terminal domain"/>
    <property type="match status" value="1"/>
</dbReference>
<dbReference type="HAMAP" id="MF_00318">
    <property type="entry name" value="Enolase"/>
    <property type="match status" value="1"/>
</dbReference>
<dbReference type="Gene3D" id="3.30.390.10">
    <property type="entry name" value="Enolase-like, N-terminal domain"/>
    <property type="match status" value="1"/>
</dbReference>
<keyword evidence="6 9" id="KW-0460">Magnesium</keyword>
<dbReference type="NCBIfam" id="TIGR01060">
    <property type="entry name" value="eno"/>
    <property type="match status" value="1"/>
</dbReference>
<dbReference type="InterPro" id="IPR029017">
    <property type="entry name" value="Enolase-like_N"/>
</dbReference>
<feature type="binding site" evidence="9">
    <location>
        <position position="166"/>
    </location>
    <ligand>
        <name>(2R)-2-phosphoglycerate</name>
        <dbReference type="ChEBI" id="CHEBI:58289"/>
    </ligand>
</feature>
<dbReference type="AlphaFoldDB" id="A0A402AW57"/>
<dbReference type="InterPro" id="IPR020809">
    <property type="entry name" value="Enolase_CS"/>
</dbReference>
<comment type="subcellular location">
    <subcellularLocation>
        <location evidence="9">Cytoplasm</location>
    </subcellularLocation>
    <subcellularLocation>
        <location evidence="9">Secreted</location>
    </subcellularLocation>
    <subcellularLocation>
        <location evidence="9">Cell surface</location>
    </subcellularLocation>
    <text evidence="9">Fractions of enolase are present in both the cytoplasm and on the cell surface.</text>
</comment>
<feature type="binding site" evidence="9">
    <location>
        <position position="339"/>
    </location>
    <ligand>
        <name>(2R)-2-phosphoglycerate</name>
        <dbReference type="ChEBI" id="CHEBI:58289"/>
    </ligand>
</feature>
<evidence type="ECO:0000259" key="12">
    <source>
        <dbReference type="SMART" id="SM01192"/>
    </source>
</evidence>
<dbReference type="GO" id="GO:0005576">
    <property type="term" value="C:extracellular region"/>
    <property type="evidence" value="ECO:0007669"/>
    <property type="project" value="UniProtKB-SubCell"/>
</dbReference>
<dbReference type="InterPro" id="IPR020810">
    <property type="entry name" value="Enolase_C"/>
</dbReference>
<dbReference type="SFLD" id="SFLDF00002">
    <property type="entry name" value="enolase"/>
    <property type="match status" value="1"/>
</dbReference>
<dbReference type="SFLD" id="SFLDS00001">
    <property type="entry name" value="Enolase"/>
    <property type="match status" value="1"/>
</dbReference>
<dbReference type="UniPathway" id="UPA00109">
    <property type="reaction ID" value="UER00187"/>
</dbReference>
<dbReference type="Pfam" id="PF03952">
    <property type="entry name" value="Enolase_N"/>
    <property type="match status" value="1"/>
</dbReference>
<feature type="binding site" evidence="9 11">
    <location>
        <position position="287"/>
    </location>
    <ligand>
        <name>Mg(2+)</name>
        <dbReference type="ChEBI" id="CHEBI:18420"/>
    </ligand>
</feature>
<dbReference type="GO" id="GO:0000287">
    <property type="term" value="F:magnesium ion binding"/>
    <property type="evidence" value="ECO:0007669"/>
    <property type="project" value="UniProtKB-UniRule"/>
</dbReference>
<dbReference type="Proteomes" id="UP000287188">
    <property type="component" value="Unassembled WGS sequence"/>
</dbReference>
<dbReference type="InterPro" id="IPR036849">
    <property type="entry name" value="Enolase-like_C_sf"/>
</dbReference>
<sequence>MTIIKQLSAWEILDSRGRPTVKARCTLNSGAVGVVSVPSGASTGAAEAHELRDNDPARYRGFGCRKAVANINSEINAALVDRSIDDQHELDALLLALDATTNKSRLGANAILAVSLAFSRAVALEQGRPLYQHFATMQGLELSTLPRPTINLFSGGKHAGGQVDIQDVLLVPASAQTMDEALAVTFAVYQSAAELTLKKYGTRSLTADEGGLAPPFPNTETMLADAVEAIELAGYRAGHDVALAIDVASSHFYQDGVYNLDHEQLTSSALIERLASWLRRYPLVSIEDGLAEDDWDNWPALYTRISPQALVLGDDFLCTNPARIQRAIANQAANALLLKVNQIGTLSEAARACQLARLAQWRVTISARSGETEDDWLADLAVGWAGDQIKIGSITHGERLAKYNRLLEIENETHLPLAAWPGTSLRGI</sequence>
<evidence type="ECO:0000256" key="5">
    <source>
        <dbReference type="ARBA" id="ARBA00022525"/>
    </source>
</evidence>
<dbReference type="SFLD" id="SFLDG00178">
    <property type="entry name" value="enolase"/>
    <property type="match status" value="1"/>
</dbReference>
<dbReference type="EMBL" id="BIFS01000002">
    <property type="protein sequence ID" value="GCE23328.1"/>
    <property type="molecule type" value="Genomic_DNA"/>
</dbReference>
<keyword evidence="7 9" id="KW-0324">Glycolysis</keyword>
<feature type="binding site" evidence="9">
    <location>
        <position position="369"/>
    </location>
    <ligand>
        <name>(2R)-2-phosphoglycerate</name>
        <dbReference type="ChEBI" id="CHEBI:58289"/>
    </ligand>
</feature>
<evidence type="ECO:0000256" key="7">
    <source>
        <dbReference type="ARBA" id="ARBA00023152"/>
    </source>
</evidence>
<dbReference type="OrthoDB" id="144797at2"/>
<keyword evidence="5 9" id="KW-0964">Secreted</keyword>
<comment type="catalytic activity">
    <reaction evidence="9">
        <text>(2R)-2-phosphoglycerate = phosphoenolpyruvate + H2O</text>
        <dbReference type="Rhea" id="RHEA:10164"/>
        <dbReference type="ChEBI" id="CHEBI:15377"/>
        <dbReference type="ChEBI" id="CHEBI:58289"/>
        <dbReference type="ChEBI" id="CHEBI:58702"/>
        <dbReference type="EC" id="4.2.1.11"/>
    </reaction>
</comment>
<evidence type="ECO:0000256" key="9">
    <source>
        <dbReference type="HAMAP-Rule" id="MF_00318"/>
    </source>
</evidence>
<evidence type="ECO:0000256" key="1">
    <source>
        <dbReference type="ARBA" id="ARBA00005031"/>
    </source>
</evidence>
<feature type="binding site" evidence="9 11">
    <location>
        <position position="246"/>
    </location>
    <ligand>
        <name>Mg(2+)</name>
        <dbReference type="ChEBI" id="CHEBI:18420"/>
    </ligand>
</feature>
<feature type="binding site" evidence="9">
    <location>
        <position position="368"/>
    </location>
    <ligand>
        <name>(2R)-2-phosphoglycerate</name>
        <dbReference type="ChEBI" id="CHEBI:58289"/>
    </ligand>
</feature>
<evidence type="ECO:0000256" key="8">
    <source>
        <dbReference type="ARBA" id="ARBA00023239"/>
    </source>
</evidence>
<comment type="similarity">
    <text evidence="2 9">Belongs to the enolase family.</text>
</comment>
<dbReference type="SUPFAM" id="SSF51604">
    <property type="entry name" value="Enolase C-terminal domain-like"/>
    <property type="match status" value="1"/>
</dbReference>
<dbReference type="PANTHER" id="PTHR11902">
    <property type="entry name" value="ENOLASE"/>
    <property type="match status" value="1"/>
</dbReference>
<evidence type="ECO:0000256" key="10">
    <source>
        <dbReference type="PIRSR" id="PIRSR001400-1"/>
    </source>
</evidence>
<accession>A0A402AW57</accession>
<comment type="pathway">
    <text evidence="1 9">Carbohydrate degradation; glycolysis; pyruvate from D-glyceraldehyde 3-phosphate: step 4/5.</text>
</comment>
<dbReference type="SUPFAM" id="SSF54826">
    <property type="entry name" value="Enolase N-terminal domain-like"/>
    <property type="match status" value="1"/>
</dbReference>
<comment type="cofactor">
    <cofactor evidence="9">
        <name>Mg(2+)</name>
        <dbReference type="ChEBI" id="CHEBI:18420"/>
    </cofactor>
    <text evidence="9">Binds a second Mg(2+) ion via substrate during catalysis.</text>
</comment>
<evidence type="ECO:0000256" key="3">
    <source>
        <dbReference type="ARBA" id="ARBA00012058"/>
    </source>
</evidence>
<proteinExistence type="inferred from homology"/>
<dbReference type="GO" id="GO:0004634">
    <property type="term" value="F:phosphopyruvate hydratase activity"/>
    <property type="evidence" value="ECO:0007669"/>
    <property type="project" value="UniProtKB-UniRule"/>
</dbReference>
<evidence type="ECO:0000313" key="15">
    <source>
        <dbReference type="Proteomes" id="UP000287188"/>
    </source>
</evidence>
<dbReference type="SMART" id="SM01193">
    <property type="entry name" value="Enolase_N"/>
    <property type="match status" value="1"/>
</dbReference>
<feature type="active site" description="Proton donor" evidence="9 10">
    <location>
        <position position="209"/>
    </location>
</feature>
<evidence type="ECO:0000256" key="4">
    <source>
        <dbReference type="ARBA" id="ARBA00017068"/>
    </source>
</evidence>
<protein>
    <recommendedName>
        <fullName evidence="4 9">Enolase</fullName>
        <ecNumber evidence="3 9">4.2.1.11</ecNumber>
    </recommendedName>
    <alternativeName>
        <fullName evidence="9">2-phospho-D-glycerate hydro-lyase</fullName>
    </alternativeName>
    <alternativeName>
        <fullName evidence="9">2-phosphoglycerate dehydratase</fullName>
    </alternativeName>
</protein>
<dbReference type="InterPro" id="IPR000941">
    <property type="entry name" value="Enolase"/>
</dbReference>
<evidence type="ECO:0000256" key="6">
    <source>
        <dbReference type="ARBA" id="ARBA00022842"/>
    </source>
</evidence>
<dbReference type="RefSeq" id="WP_126556783.1">
    <property type="nucleotide sequence ID" value="NZ_BIFS01000002.1"/>
</dbReference>
<organism evidence="14 15">
    <name type="scientific">Dictyobacter kobayashii</name>
    <dbReference type="NCBI Taxonomy" id="2014872"/>
    <lineage>
        <taxon>Bacteria</taxon>
        <taxon>Bacillati</taxon>
        <taxon>Chloroflexota</taxon>
        <taxon>Ktedonobacteria</taxon>
        <taxon>Ktedonobacterales</taxon>
        <taxon>Dictyobacteraceae</taxon>
        <taxon>Dictyobacter</taxon>
    </lineage>
</organism>
<keyword evidence="9" id="KW-0963">Cytoplasm</keyword>
<feature type="binding site" evidence="9">
    <location>
        <position position="390"/>
    </location>
    <ligand>
        <name>(2R)-2-phosphoglycerate</name>
        <dbReference type="ChEBI" id="CHEBI:58289"/>
    </ligand>
</feature>
<feature type="domain" description="Enolase N-terminal" evidence="13">
    <location>
        <begin position="4"/>
        <end position="134"/>
    </location>
</feature>
<evidence type="ECO:0000256" key="11">
    <source>
        <dbReference type="PIRSR" id="PIRSR001400-3"/>
    </source>
</evidence>
<reference evidence="15" key="1">
    <citation type="submission" date="2018-12" db="EMBL/GenBank/DDBJ databases">
        <title>Tengunoibacter tsumagoiensis gen. nov., sp. nov., Dictyobacter kobayashii sp. nov., D. alpinus sp. nov., and D. joshuensis sp. nov. and description of Dictyobacteraceae fam. nov. within the order Ktedonobacterales isolated from Tengu-no-mugimeshi.</title>
        <authorList>
            <person name="Wang C.M."/>
            <person name="Zheng Y."/>
            <person name="Sakai Y."/>
            <person name="Toyoda A."/>
            <person name="Minakuchi Y."/>
            <person name="Abe K."/>
            <person name="Yokota A."/>
            <person name="Yabe S."/>
        </authorList>
    </citation>
    <scope>NUCLEOTIDE SEQUENCE [LARGE SCALE GENOMIC DNA]</scope>
    <source>
        <strain evidence="15">Uno11</strain>
    </source>
</reference>
<dbReference type="PANTHER" id="PTHR11902:SF1">
    <property type="entry name" value="ENOLASE"/>
    <property type="match status" value="1"/>
</dbReference>
<evidence type="ECO:0000313" key="14">
    <source>
        <dbReference type="EMBL" id="GCE23328.1"/>
    </source>
</evidence>
<dbReference type="GO" id="GO:0006096">
    <property type="term" value="P:glycolytic process"/>
    <property type="evidence" value="ECO:0007669"/>
    <property type="project" value="UniProtKB-UniRule"/>
</dbReference>
<feature type="binding site" evidence="9 11">
    <location>
        <position position="314"/>
    </location>
    <ligand>
        <name>Mg(2+)</name>
        <dbReference type="ChEBI" id="CHEBI:18420"/>
    </ligand>
</feature>
<dbReference type="Pfam" id="PF00113">
    <property type="entry name" value="Enolase_C"/>
    <property type="match status" value="1"/>
</dbReference>
<evidence type="ECO:0000256" key="2">
    <source>
        <dbReference type="ARBA" id="ARBA00009604"/>
    </source>
</evidence>
<dbReference type="GO" id="GO:0000015">
    <property type="term" value="C:phosphopyruvate hydratase complex"/>
    <property type="evidence" value="ECO:0007669"/>
    <property type="project" value="InterPro"/>
</dbReference>
<keyword evidence="8 9" id="KW-0456">Lyase</keyword>
<keyword evidence="9 11" id="KW-0479">Metal-binding</keyword>
<comment type="function">
    <text evidence="9">Catalyzes the reversible conversion of 2-phosphoglycerate (2-PG) into phosphoenolpyruvate (PEP). It is essential for the degradation of carbohydrates via glycolysis.</text>
</comment>
<dbReference type="InterPro" id="IPR020811">
    <property type="entry name" value="Enolase_N"/>
</dbReference>
<dbReference type="CDD" id="cd03313">
    <property type="entry name" value="enolase"/>
    <property type="match status" value="1"/>
</dbReference>
<keyword evidence="15" id="KW-1185">Reference proteome</keyword>
<dbReference type="PIRSF" id="PIRSF001400">
    <property type="entry name" value="Enolase"/>
    <property type="match status" value="1"/>
</dbReference>
<name>A0A402AW57_9CHLR</name>
<dbReference type="SMART" id="SM01192">
    <property type="entry name" value="Enolase_C"/>
    <property type="match status" value="1"/>
</dbReference>
<dbReference type="PROSITE" id="PS00164">
    <property type="entry name" value="ENOLASE"/>
    <property type="match status" value="1"/>
</dbReference>
<gene>
    <name evidence="14" type="primary">eno_2</name>
    <name evidence="9" type="synonym">eno</name>
    <name evidence="14" type="ORF">KDK_71280</name>
</gene>
<dbReference type="PRINTS" id="PR00148">
    <property type="entry name" value="ENOLASE"/>
</dbReference>
<comment type="caution">
    <text evidence="14">The sequence shown here is derived from an EMBL/GenBank/DDBJ whole genome shotgun (WGS) entry which is preliminary data.</text>
</comment>
<comment type="cofactor">
    <cofactor evidence="11">
        <name>Mg(2+)</name>
        <dbReference type="ChEBI" id="CHEBI:18420"/>
    </cofactor>
    <text evidence="11">Mg(2+) is required for catalysis and for stabilizing the dimer.</text>
</comment>
<feature type="domain" description="Enolase C-terminal TIM barrel" evidence="12">
    <location>
        <begin position="142"/>
        <end position="428"/>
    </location>
</feature>